<comment type="subcellular location">
    <subcellularLocation>
        <location evidence="3">Cytoplasm</location>
    </subcellularLocation>
    <text evidence="3">Binds to ribosomes.</text>
</comment>
<dbReference type="PRINTS" id="PR00315">
    <property type="entry name" value="ELONGATNFCT"/>
</dbReference>
<dbReference type="HAMAP" id="MF_00849">
    <property type="entry name" value="BipA"/>
    <property type="match status" value="1"/>
</dbReference>
<dbReference type="Gene3D" id="3.30.70.870">
    <property type="entry name" value="Elongation Factor G (Translational Gtpase), domain 3"/>
    <property type="match status" value="1"/>
</dbReference>
<dbReference type="SUPFAM" id="SSF54980">
    <property type="entry name" value="EF-G C-terminal domain-like"/>
    <property type="match status" value="2"/>
</dbReference>
<dbReference type="EMBL" id="BAABBP010000008">
    <property type="protein sequence ID" value="GAA3991062.1"/>
    <property type="molecule type" value="Genomic_DNA"/>
</dbReference>
<dbReference type="InterPro" id="IPR047043">
    <property type="entry name" value="BipA_III"/>
</dbReference>
<reference evidence="6" key="1">
    <citation type="journal article" date="2019" name="Int. J. Syst. Evol. Microbiol.">
        <title>The Global Catalogue of Microorganisms (GCM) 10K type strain sequencing project: providing services to taxonomists for standard genome sequencing and annotation.</title>
        <authorList>
            <consortium name="The Broad Institute Genomics Platform"/>
            <consortium name="The Broad Institute Genome Sequencing Center for Infectious Disease"/>
            <person name="Wu L."/>
            <person name="Ma J."/>
        </authorList>
    </citation>
    <scope>NUCLEOTIDE SEQUENCE [LARGE SCALE GENOMIC DNA]</scope>
    <source>
        <strain evidence="6">JCM 17561</strain>
    </source>
</reference>
<gene>
    <name evidence="5" type="primary">typA</name>
    <name evidence="3" type="synonym">bipA</name>
    <name evidence="5" type="ORF">GCM10022279_12740</name>
</gene>
<keyword evidence="3" id="KW-0963">Cytoplasm</keyword>
<dbReference type="Pfam" id="PF00679">
    <property type="entry name" value="EFG_C"/>
    <property type="match status" value="1"/>
</dbReference>
<evidence type="ECO:0000256" key="2">
    <source>
        <dbReference type="ARBA" id="ARBA00023134"/>
    </source>
</evidence>
<dbReference type="CDD" id="cd01891">
    <property type="entry name" value="TypA_BipA"/>
    <property type="match status" value="1"/>
</dbReference>
<dbReference type="InterPro" id="IPR006298">
    <property type="entry name" value="BipA"/>
</dbReference>
<dbReference type="SUPFAM" id="SSF50447">
    <property type="entry name" value="Translation proteins"/>
    <property type="match status" value="1"/>
</dbReference>
<dbReference type="EC" id="3.6.5.-" evidence="3"/>
<keyword evidence="3" id="KW-0378">Hydrolase</keyword>
<dbReference type="InterPro" id="IPR042116">
    <property type="entry name" value="TypA/BipA_C"/>
</dbReference>
<evidence type="ECO:0000313" key="6">
    <source>
        <dbReference type="Proteomes" id="UP001501627"/>
    </source>
</evidence>
<dbReference type="InterPro" id="IPR035647">
    <property type="entry name" value="EFG_III/V"/>
</dbReference>
<dbReference type="Gene3D" id="3.40.50.300">
    <property type="entry name" value="P-loop containing nucleotide triphosphate hydrolases"/>
    <property type="match status" value="1"/>
</dbReference>
<keyword evidence="3" id="KW-0690">Ribosome biogenesis</keyword>
<dbReference type="CDD" id="cd03710">
    <property type="entry name" value="BipA_TypA_C"/>
    <property type="match status" value="1"/>
</dbReference>
<evidence type="ECO:0000256" key="3">
    <source>
        <dbReference type="HAMAP-Rule" id="MF_00849"/>
    </source>
</evidence>
<dbReference type="CDD" id="cd03691">
    <property type="entry name" value="BipA_TypA_II"/>
    <property type="match status" value="1"/>
</dbReference>
<dbReference type="NCBIfam" id="TIGR01394">
    <property type="entry name" value="TypA_BipA"/>
    <property type="match status" value="1"/>
</dbReference>
<dbReference type="InterPro" id="IPR027417">
    <property type="entry name" value="P-loop_NTPase"/>
</dbReference>
<sequence length="609" mass="67103">MSKQIRNIAIIAHVDHGKTTMVDQLLRQSGTFAAHEKVVDTVMDNNAIERERGITILAKNCAVSWKGTHINILDTPGHADFGGEVERALSMVDGVVLLIDAQEGPMPQTRFVTKKALALGLKPIVVVNKVDKPGARPDYVVNAAFDLFDKLGATDEQLDFPVVYASGINGWSSLEQGEPGEQWGPDMSALFDTILQHVPTVQGDPAAALQMQVSALDYSTFVGRIGVGRINQGTLRAGQDVLVMAGPGGVSYKGRINQIHQFQGLDRVQVSEAGPDEIVLINGIENIGIGETITDVANPQPLPMLKIDEPTLTMNFCVNTSPLAGREGKFVTSRQIWDRLQKELRSNVAMRIKETSEDGVFEVSGRGELHLTILLEEMRREGYELAVSKPRVVFKDIDGVRCEPIELVTADIEEGHQGGVMQALGERKGELTNMESDGRGRVRLEYRIPARGLIGFTNEFLNLTRGTGLISNIFDGYEPYRGEIGGRKNGVLISMDDGEIFTYALGKLDDRGRMFVKAGDPVYEGMIVGIHSRDNDLVVNATRTKQLTNFRVSGKEDAIKITPPIDLTLEYGVEFIEDDELVEITPKSIRLRKRHLKEHDRKRASRENG</sequence>
<dbReference type="InterPro" id="IPR000640">
    <property type="entry name" value="EFG_V-like"/>
</dbReference>
<dbReference type="PANTHER" id="PTHR42908:SF8">
    <property type="entry name" value="TR-TYPE G DOMAIN-CONTAINING PROTEIN"/>
    <property type="match status" value="1"/>
</dbReference>
<comment type="caution">
    <text evidence="5">The sequence shown here is derived from an EMBL/GenBank/DDBJ whole genome shotgun (WGS) entry which is preliminary data.</text>
</comment>
<accession>A0ABP7R128</accession>
<comment type="function">
    <text evidence="3">A 50S ribosomal subunit assembly protein with GTPase activity, required for 50S subunit assembly at low temperatures, may also play a role in translation. Binds GTP and analogs. Binds the 70S ribosome between the 30S and 50S subunits, in a similar position as ribosome-bound EF-G; it contacts a number of ribosomal proteins, both rRNAs and the A-site tRNA.</text>
</comment>
<evidence type="ECO:0000256" key="1">
    <source>
        <dbReference type="ARBA" id="ARBA00022741"/>
    </source>
</evidence>
<dbReference type="PROSITE" id="PS00301">
    <property type="entry name" value="G_TR_1"/>
    <property type="match status" value="1"/>
</dbReference>
<feature type="binding site" evidence="3">
    <location>
        <begin position="128"/>
        <end position="131"/>
    </location>
    <ligand>
        <name>GTP</name>
        <dbReference type="ChEBI" id="CHEBI:37565"/>
    </ligand>
</feature>
<dbReference type="InterPro" id="IPR031157">
    <property type="entry name" value="G_TR_CS"/>
</dbReference>
<dbReference type="InterPro" id="IPR047041">
    <property type="entry name" value="BipA_GTP-bd_dom"/>
</dbReference>
<organism evidence="5 6">
    <name type="scientific">Comamonas faecalis</name>
    <dbReference type="NCBI Taxonomy" id="1387849"/>
    <lineage>
        <taxon>Bacteria</taxon>
        <taxon>Pseudomonadati</taxon>
        <taxon>Pseudomonadota</taxon>
        <taxon>Betaproteobacteria</taxon>
        <taxon>Burkholderiales</taxon>
        <taxon>Comamonadaceae</taxon>
        <taxon>Comamonas</taxon>
    </lineage>
</organism>
<comment type="similarity">
    <text evidence="3">Belongs to the TRAFAC class translation factor GTPase superfamily. Classic translation factor GTPase family. BipA subfamily.</text>
</comment>
<evidence type="ECO:0000259" key="4">
    <source>
        <dbReference type="PROSITE" id="PS51722"/>
    </source>
</evidence>
<feature type="domain" description="Tr-type G" evidence="4">
    <location>
        <begin position="3"/>
        <end position="202"/>
    </location>
</feature>
<comment type="catalytic activity">
    <reaction evidence="3">
        <text>GTP + H2O = GDP + phosphate + H(+)</text>
        <dbReference type="Rhea" id="RHEA:19669"/>
        <dbReference type="ChEBI" id="CHEBI:15377"/>
        <dbReference type="ChEBI" id="CHEBI:15378"/>
        <dbReference type="ChEBI" id="CHEBI:37565"/>
        <dbReference type="ChEBI" id="CHEBI:43474"/>
        <dbReference type="ChEBI" id="CHEBI:58189"/>
    </reaction>
</comment>
<dbReference type="InterPro" id="IPR048876">
    <property type="entry name" value="BipA_C"/>
</dbReference>
<dbReference type="Gene3D" id="2.40.30.10">
    <property type="entry name" value="Translation factors"/>
    <property type="match status" value="1"/>
</dbReference>
<dbReference type="Pfam" id="PF21018">
    <property type="entry name" value="BipA_C"/>
    <property type="match status" value="1"/>
</dbReference>
<dbReference type="Proteomes" id="UP001501627">
    <property type="component" value="Unassembled WGS sequence"/>
</dbReference>
<dbReference type="RefSeq" id="WP_103045009.1">
    <property type="nucleotide sequence ID" value="NZ_BAABBP010000008.1"/>
</dbReference>
<dbReference type="NCBIfam" id="TIGR00231">
    <property type="entry name" value="small_GTP"/>
    <property type="match status" value="1"/>
</dbReference>
<dbReference type="PROSITE" id="PS51722">
    <property type="entry name" value="G_TR_2"/>
    <property type="match status" value="1"/>
</dbReference>
<name>A0ABP7R128_9BURK</name>
<dbReference type="Gene3D" id="2.40.50.250">
    <property type="entry name" value="bipa protein"/>
    <property type="match status" value="1"/>
</dbReference>
<keyword evidence="3" id="KW-0699">rRNA-binding</keyword>
<comment type="subunit">
    <text evidence="3">Monomer.</text>
</comment>
<dbReference type="InterPro" id="IPR035651">
    <property type="entry name" value="BipA_V"/>
</dbReference>
<dbReference type="InterPro" id="IPR047042">
    <property type="entry name" value="BipA_II"/>
</dbReference>
<dbReference type="InterPro" id="IPR000795">
    <property type="entry name" value="T_Tr_GTP-bd_dom"/>
</dbReference>
<dbReference type="Pfam" id="PF22042">
    <property type="entry name" value="EF-G_D2"/>
    <property type="match status" value="1"/>
</dbReference>
<dbReference type="InterPro" id="IPR053905">
    <property type="entry name" value="EF-G-like_DII"/>
</dbReference>
<dbReference type="InterPro" id="IPR005225">
    <property type="entry name" value="Small_GTP-bd"/>
</dbReference>
<dbReference type="InterPro" id="IPR009000">
    <property type="entry name" value="Transl_B-barrel_sf"/>
</dbReference>
<feature type="binding site" evidence="3">
    <location>
        <begin position="15"/>
        <end position="20"/>
    </location>
    <ligand>
        <name>GTP</name>
        <dbReference type="ChEBI" id="CHEBI:37565"/>
    </ligand>
</feature>
<keyword evidence="3" id="KW-0694">RNA-binding</keyword>
<keyword evidence="6" id="KW-1185">Reference proteome</keyword>
<dbReference type="CDD" id="cd16263">
    <property type="entry name" value="BipA_III"/>
    <property type="match status" value="1"/>
</dbReference>
<evidence type="ECO:0000313" key="5">
    <source>
        <dbReference type="EMBL" id="GAA3991062.1"/>
    </source>
</evidence>
<dbReference type="PANTHER" id="PTHR42908">
    <property type="entry name" value="TRANSLATION ELONGATION FACTOR-RELATED"/>
    <property type="match status" value="1"/>
</dbReference>
<keyword evidence="3" id="KW-0820">tRNA-binding</keyword>
<dbReference type="Gene3D" id="3.30.70.240">
    <property type="match status" value="1"/>
</dbReference>
<keyword evidence="1 3" id="KW-0547">Nucleotide-binding</keyword>
<proteinExistence type="inferred from homology"/>
<keyword evidence="2 3" id="KW-0342">GTP-binding</keyword>
<dbReference type="Pfam" id="PF00009">
    <property type="entry name" value="GTP_EFTU"/>
    <property type="match status" value="1"/>
</dbReference>
<protein>
    <recommendedName>
        <fullName evidence="3">Large ribosomal subunit assembly factor BipA</fullName>
        <ecNumber evidence="3">3.6.5.-</ecNumber>
    </recommendedName>
    <alternativeName>
        <fullName evidence="3">GTP-binding protein BipA</fullName>
    </alternativeName>
</protein>
<dbReference type="SUPFAM" id="SSF52540">
    <property type="entry name" value="P-loop containing nucleoside triphosphate hydrolases"/>
    <property type="match status" value="1"/>
</dbReference>